<keyword evidence="7 8" id="KW-0472">Membrane</keyword>
<evidence type="ECO:0000313" key="10">
    <source>
        <dbReference type="EMBL" id="BBO87534.1"/>
    </source>
</evidence>
<feature type="transmembrane region" description="Helical" evidence="8">
    <location>
        <begin position="56"/>
        <end position="76"/>
    </location>
</feature>
<dbReference type="Pfam" id="PF00528">
    <property type="entry name" value="BPD_transp_1"/>
    <property type="match status" value="2"/>
</dbReference>
<feature type="transmembrane region" description="Helical" evidence="8">
    <location>
        <begin position="314"/>
        <end position="337"/>
    </location>
</feature>
<dbReference type="CDD" id="cd06261">
    <property type="entry name" value="TM_PBP2"/>
    <property type="match status" value="2"/>
</dbReference>
<evidence type="ECO:0000256" key="6">
    <source>
        <dbReference type="ARBA" id="ARBA00022989"/>
    </source>
</evidence>
<dbReference type="GO" id="GO:0055085">
    <property type="term" value="P:transmembrane transport"/>
    <property type="evidence" value="ECO:0007669"/>
    <property type="project" value="InterPro"/>
</dbReference>
<accession>A0A5K8A588</accession>
<name>A0A5K8A588_9BACT</name>
<evidence type="ECO:0000313" key="11">
    <source>
        <dbReference type="Proteomes" id="UP000422108"/>
    </source>
</evidence>
<protein>
    <submittedName>
        <fullName evidence="10">Iron(III) ABC transporter permease</fullName>
    </submittedName>
</protein>
<feature type="transmembrane region" description="Helical" evidence="8">
    <location>
        <begin position="272"/>
        <end position="294"/>
    </location>
</feature>
<feature type="transmembrane region" description="Helical" evidence="8">
    <location>
        <begin position="349"/>
        <end position="372"/>
    </location>
</feature>
<evidence type="ECO:0000256" key="8">
    <source>
        <dbReference type="RuleBase" id="RU363032"/>
    </source>
</evidence>
<keyword evidence="5 8" id="KW-0812">Transmembrane</keyword>
<keyword evidence="2 8" id="KW-0813">Transport</keyword>
<evidence type="ECO:0000256" key="2">
    <source>
        <dbReference type="ARBA" id="ARBA00022448"/>
    </source>
</evidence>
<feature type="transmembrane region" description="Helical" evidence="8">
    <location>
        <begin position="442"/>
        <end position="464"/>
    </location>
</feature>
<feature type="transmembrane region" description="Helical" evidence="8">
    <location>
        <begin position="222"/>
        <end position="241"/>
    </location>
</feature>
<feature type="transmembrane region" description="Helical" evidence="8">
    <location>
        <begin position="7"/>
        <end position="28"/>
    </location>
</feature>
<feature type="transmembrane region" description="Helical" evidence="8">
    <location>
        <begin position="378"/>
        <end position="396"/>
    </location>
</feature>
<keyword evidence="4" id="KW-0997">Cell inner membrane</keyword>
<dbReference type="InterPro" id="IPR000515">
    <property type="entry name" value="MetI-like"/>
</dbReference>
<evidence type="ECO:0000256" key="7">
    <source>
        <dbReference type="ARBA" id="ARBA00023136"/>
    </source>
</evidence>
<evidence type="ECO:0000259" key="9">
    <source>
        <dbReference type="PROSITE" id="PS50928"/>
    </source>
</evidence>
<feature type="domain" description="ABC transmembrane type-1" evidence="9">
    <location>
        <begin position="313"/>
        <end position="504"/>
    </location>
</feature>
<dbReference type="PANTHER" id="PTHR43357:SF3">
    <property type="entry name" value="FE(3+)-TRANSPORT SYSTEM PERMEASE PROTEIN FBPB 2"/>
    <property type="match status" value="1"/>
</dbReference>
<proteinExistence type="inferred from homology"/>
<feature type="domain" description="ABC transmembrane type-1" evidence="9">
    <location>
        <begin position="52"/>
        <end position="240"/>
    </location>
</feature>
<dbReference type="PROSITE" id="PS50928">
    <property type="entry name" value="ABC_TM1"/>
    <property type="match status" value="2"/>
</dbReference>
<dbReference type="Gene3D" id="1.10.3720.10">
    <property type="entry name" value="MetI-like"/>
    <property type="match status" value="2"/>
</dbReference>
<evidence type="ECO:0000256" key="5">
    <source>
        <dbReference type="ARBA" id="ARBA00022692"/>
    </source>
</evidence>
<feature type="transmembrane region" description="Helical" evidence="8">
    <location>
        <begin position="169"/>
        <end position="194"/>
    </location>
</feature>
<dbReference type="Proteomes" id="UP000422108">
    <property type="component" value="Chromosome"/>
</dbReference>
<feature type="transmembrane region" description="Helical" evidence="8">
    <location>
        <begin position="485"/>
        <end position="508"/>
    </location>
</feature>
<dbReference type="SUPFAM" id="SSF161098">
    <property type="entry name" value="MetI-like"/>
    <property type="match status" value="2"/>
</dbReference>
<evidence type="ECO:0000256" key="1">
    <source>
        <dbReference type="ARBA" id="ARBA00004429"/>
    </source>
</evidence>
<keyword evidence="6 8" id="KW-1133">Transmembrane helix</keyword>
<gene>
    <name evidence="10" type="ORF">DSCOOX_07140</name>
</gene>
<dbReference type="EMBL" id="AP021879">
    <property type="protein sequence ID" value="BBO87534.1"/>
    <property type="molecule type" value="Genomic_DNA"/>
</dbReference>
<organism evidence="10 11">
    <name type="scientific">Desulfosarcina ovata subsp. ovata</name>
    <dbReference type="NCBI Taxonomy" id="2752305"/>
    <lineage>
        <taxon>Bacteria</taxon>
        <taxon>Pseudomonadati</taxon>
        <taxon>Thermodesulfobacteriota</taxon>
        <taxon>Desulfobacteria</taxon>
        <taxon>Desulfobacterales</taxon>
        <taxon>Desulfosarcinaceae</taxon>
        <taxon>Desulfosarcina</taxon>
    </lineage>
</organism>
<keyword evidence="3" id="KW-1003">Cell membrane</keyword>
<dbReference type="PANTHER" id="PTHR43357">
    <property type="entry name" value="INNER MEMBRANE ABC TRANSPORTER PERMEASE PROTEIN YDCV"/>
    <property type="match status" value="1"/>
</dbReference>
<evidence type="ECO:0000256" key="4">
    <source>
        <dbReference type="ARBA" id="ARBA00022519"/>
    </source>
</evidence>
<feature type="transmembrane region" description="Helical" evidence="8">
    <location>
        <begin position="88"/>
        <end position="110"/>
    </location>
</feature>
<sequence>MAPPRLFTWAVIGTFVGIALLPLLYMVLTPFLGGDAPVPLGDTFELRHLTLAGKSLLISFGTALAALVIGAGLAFLITKTDMPGRRWLGHAFILPLLIPPYIHAIVWAHLSPWFLSNLKVDLHSIVGVMIVLTLAYFPFVTLTTMAGLKSIDRSKEEAALMVHKPIQMLGRVTVPLCLPNMLSGAVFVFVFAIINVGVPDILRVRVYPLEIFIQFSAFFDTWKATLLSLPMIFLTVALIVAQRWTMGDRSYVHLGAGENAPVVFRLGRTGGLLLLVCGLLVGCAFFVPVITLLIKSGGFDAYTRVLSTSAKPIFLSFFIAAGAAVLITLLGGSLGYLQQRLAKPSRRFLSLLVFIPFAVPATTMGIGLIGVWNRSCIGWIYGSLTILIIAHMARFIPYAAAVAHAGVGQVGTRLEEAAWLSGAGFLSVLSAIVARLTRRHLVVAAFIVFILAFGELGTTLLVSPPGVETVPVKIYNLMHYGAEEMVAALCIIMMTIIFLISSAFLWVLRK</sequence>
<feature type="transmembrane region" description="Helical" evidence="8">
    <location>
        <begin position="122"/>
        <end position="148"/>
    </location>
</feature>
<dbReference type="GO" id="GO:0005886">
    <property type="term" value="C:plasma membrane"/>
    <property type="evidence" value="ECO:0007669"/>
    <property type="project" value="UniProtKB-SubCell"/>
</dbReference>
<dbReference type="AlphaFoldDB" id="A0A5K8A588"/>
<reference evidence="10 11" key="1">
    <citation type="submission" date="2019-11" db="EMBL/GenBank/DDBJ databases">
        <title>Comparative genomics of hydrocarbon-degrading Desulfosarcina strains.</title>
        <authorList>
            <person name="Watanabe M."/>
            <person name="Kojima H."/>
            <person name="Fukui M."/>
        </authorList>
    </citation>
    <scope>NUCLEOTIDE SEQUENCE [LARGE SCALE GENOMIC DNA]</scope>
    <source>
        <strain evidence="11">oXyS1</strain>
    </source>
</reference>
<keyword evidence="11" id="KW-1185">Reference proteome</keyword>
<comment type="subcellular location">
    <subcellularLocation>
        <location evidence="1">Cell inner membrane</location>
        <topology evidence="1">Multi-pass membrane protein</topology>
    </subcellularLocation>
    <subcellularLocation>
        <location evidence="8">Cell membrane</location>
        <topology evidence="8">Multi-pass membrane protein</topology>
    </subcellularLocation>
</comment>
<comment type="similarity">
    <text evidence="8">Belongs to the binding-protein-dependent transport system permease family.</text>
</comment>
<evidence type="ECO:0000256" key="3">
    <source>
        <dbReference type="ARBA" id="ARBA00022475"/>
    </source>
</evidence>
<dbReference type="RefSeq" id="WP_155308982.1">
    <property type="nucleotide sequence ID" value="NZ_AP021879.1"/>
</dbReference>
<dbReference type="InterPro" id="IPR035906">
    <property type="entry name" value="MetI-like_sf"/>
</dbReference>